<organism evidence="7 8">
    <name type="scientific">Allochromatium palmeri</name>
    <dbReference type="NCBI Taxonomy" id="231048"/>
    <lineage>
        <taxon>Bacteria</taxon>
        <taxon>Pseudomonadati</taxon>
        <taxon>Pseudomonadota</taxon>
        <taxon>Gammaproteobacteria</taxon>
        <taxon>Chromatiales</taxon>
        <taxon>Chromatiaceae</taxon>
        <taxon>Allochromatium</taxon>
    </lineage>
</organism>
<dbReference type="PANTHER" id="PTHR45138:SF9">
    <property type="entry name" value="DIGUANYLATE CYCLASE DGCM-RELATED"/>
    <property type="match status" value="1"/>
</dbReference>
<feature type="non-terminal residue" evidence="7">
    <location>
        <position position="1"/>
    </location>
</feature>
<dbReference type="CDD" id="cd01949">
    <property type="entry name" value="GGDEF"/>
    <property type="match status" value="1"/>
</dbReference>
<dbReference type="PROSITE" id="PS50887">
    <property type="entry name" value="GGDEF"/>
    <property type="match status" value="1"/>
</dbReference>
<dbReference type="InterPro" id="IPR029787">
    <property type="entry name" value="Nucleotide_cyclase"/>
</dbReference>
<evidence type="ECO:0000256" key="5">
    <source>
        <dbReference type="SAM" id="Phobius"/>
    </source>
</evidence>
<dbReference type="NCBIfam" id="TIGR00254">
    <property type="entry name" value="GGDEF"/>
    <property type="match status" value="1"/>
</dbReference>
<evidence type="ECO:0000256" key="3">
    <source>
        <dbReference type="ARBA" id="ARBA00034247"/>
    </source>
</evidence>
<name>A0A6N8E9L2_9GAMM</name>
<dbReference type="SMART" id="SM00062">
    <property type="entry name" value="PBPb"/>
    <property type="match status" value="1"/>
</dbReference>
<comment type="caution">
    <text evidence="7">The sequence shown here is derived from an EMBL/GenBank/DDBJ whole genome shotgun (WGS) entry which is preliminary data.</text>
</comment>
<dbReference type="SUPFAM" id="SSF55073">
    <property type="entry name" value="Nucleotide cyclase"/>
    <property type="match status" value="1"/>
</dbReference>
<keyword evidence="5" id="KW-0812">Transmembrane</keyword>
<dbReference type="GO" id="GO:0006388">
    <property type="term" value="P:tRNA splicing, via endonucleolytic cleavage and ligation"/>
    <property type="evidence" value="ECO:0007669"/>
    <property type="project" value="InterPro"/>
</dbReference>
<dbReference type="CDD" id="cd13708">
    <property type="entry name" value="PBP2_BvgS_like_1"/>
    <property type="match status" value="1"/>
</dbReference>
<dbReference type="InterPro" id="IPR050469">
    <property type="entry name" value="Diguanylate_Cyclase"/>
</dbReference>
<protein>
    <recommendedName>
        <fullName evidence="2">diguanylate cyclase</fullName>
        <ecNumber evidence="2">2.7.7.65</ecNumber>
    </recommendedName>
</protein>
<dbReference type="Pfam" id="PF00990">
    <property type="entry name" value="GGDEF"/>
    <property type="match status" value="1"/>
</dbReference>
<comment type="catalytic activity">
    <reaction evidence="3">
        <text>2 GTP = 3',3'-c-di-GMP + 2 diphosphate</text>
        <dbReference type="Rhea" id="RHEA:24898"/>
        <dbReference type="ChEBI" id="CHEBI:33019"/>
        <dbReference type="ChEBI" id="CHEBI:37565"/>
        <dbReference type="ChEBI" id="CHEBI:58805"/>
        <dbReference type="EC" id="2.7.7.65"/>
    </reaction>
</comment>
<feature type="coiled-coil region" evidence="4">
    <location>
        <begin position="339"/>
        <end position="373"/>
    </location>
</feature>
<dbReference type="EC" id="2.7.7.65" evidence="2"/>
<evidence type="ECO:0000313" key="8">
    <source>
        <dbReference type="Proteomes" id="UP000434044"/>
    </source>
</evidence>
<sequence>HQPFAGATRPSARRVNRGLKSRTSREFSFLLRNDWPELRSIIDKGLASITEPERRELRDYWFGPPILAPDPAEEALSLSPEEQAYLQRKGRLKLCVDPDWLPYEGLDTEGRHQGMSADFLQLFARRLGVELSVHPTRNWSETLAEARLRHCDLIALIKPTPERRTYLDFTAPYLSFPYVVATRNDQFFIEDIERKLDETFVVVRGYAVANELRRRYPAIRLLEVETTRDGLEKVRDGEAFGYIGATAAVAYALGRYGILGVKVAGRLPDGFDLGVATRNDEPLLGQVFQKAVDSLTPEEIRRIRDKWLAVDVQRVTDYTLLWWVLGAAAALLTLFAYWNRQLQRSRQQTEQALDELHVAQHQLEQQYRQLERLSVTDHLTQIHNRAKLDEVLEREIRRAGRHSIGVGVIMVDVDHFKLVNDTYGHQAGDQVLVAMAELLRRRVRDIDMVGRWGGEEFLVLCPGTDLEGVQTLAEHLRAAVAEHEFPVVGHKTASFGIATYRSGDSVESLVARADRALYAAKANGRNRVEEAPDDRRAMSAAASE</sequence>
<feature type="domain" description="GGDEF" evidence="6">
    <location>
        <begin position="404"/>
        <end position="533"/>
    </location>
</feature>
<keyword evidence="4" id="KW-0175">Coiled coil</keyword>
<reference evidence="7 8" key="1">
    <citation type="submission" date="2019-11" db="EMBL/GenBank/DDBJ databases">
        <title>Whole-genome sequence of the anaerobic purple sulfur bacterium Allochromatium palmeri DSM 15591.</title>
        <authorList>
            <person name="Kyndt J.A."/>
            <person name="Meyer T.E."/>
        </authorList>
    </citation>
    <scope>NUCLEOTIDE SEQUENCE [LARGE SCALE GENOMIC DNA]</scope>
    <source>
        <strain evidence="7 8">DSM 15591</strain>
    </source>
</reference>
<gene>
    <name evidence="7" type="ORF">GJ668_07645</name>
</gene>
<dbReference type="Pfam" id="PF00497">
    <property type="entry name" value="SBP_bac_3"/>
    <property type="match status" value="1"/>
</dbReference>
<dbReference type="Gene3D" id="3.30.70.270">
    <property type="match status" value="1"/>
</dbReference>
<proteinExistence type="predicted"/>
<keyword evidence="5" id="KW-1133">Transmembrane helix</keyword>
<dbReference type="Gene3D" id="3.40.190.10">
    <property type="entry name" value="Periplasmic binding protein-like II"/>
    <property type="match status" value="3"/>
</dbReference>
<evidence type="ECO:0000313" key="7">
    <source>
        <dbReference type="EMBL" id="MTW20972.1"/>
    </source>
</evidence>
<evidence type="ECO:0000256" key="1">
    <source>
        <dbReference type="ARBA" id="ARBA00001946"/>
    </source>
</evidence>
<dbReference type="AlphaFoldDB" id="A0A6N8E9L2"/>
<accession>A0A6N8E9L2</accession>
<comment type="cofactor">
    <cofactor evidence="1">
        <name>Mg(2+)</name>
        <dbReference type="ChEBI" id="CHEBI:18420"/>
    </cofactor>
</comment>
<dbReference type="InterPro" id="IPR001638">
    <property type="entry name" value="Solute-binding_3/MltF_N"/>
</dbReference>
<keyword evidence="5" id="KW-0472">Membrane</keyword>
<keyword evidence="8" id="KW-1185">Reference proteome</keyword>
<evidence type="ECO:0000259" key="6">
    <source>
        <dbReference type="PROSITE" id="PS50887"/>
    </source>
</evidence>
<dbReference type="OrthoDB" id="9180959at2"/>
<dbReference type="SUPFAM" id="SSF53850">
    <property type="entry name" value="Periplasmic binding protein-like II"/>
    <property type="match status" value="1"/>
</dbReference>
<evidence type="ECO:0000256" key="4">
    <source>
        <dbReference type="SAM" id="Coils"/>
    </source>
</evidence>
<feature type="transmembrane region" description="Helical" evidence="5">
    <location>
        <begin position="320"/>
        <end position="338"/>
    </location>
</feature>
<dbReference type="EMBL" id="WNKT01000011">
    <property type="protein sequence ID" value="MTW20972.1"/>
    <property type="molecule type" value="Genomic_DNA"/>
</dbReference>
<dbReference type="SMART" id="SM00267">
    <property type="entry name" value="GGDEF"/>
    <property type="match status" value="1"/>
</dbReference>
<dbReference type="Proteomes" id="UP000434044">
    <property type="component" value="Unassembled WGS sequence"/>
</dbReference>
<dbReference type="InterPro" id="IPR000160">
    <property type="entry name" value="GGDEF_dom"/>
</dbReference>
<dbReference type="GO" id="GO:0000213">
    <property type="term" value="F:tRNA-intron lyase activity"/>
    <property type="evidence" value="ECO:0007669"/>
    <property type="project" value="InterPro"/>
</dbReference>
<dbReference type="FunFam" id="3.30.70.270:FF:000001">
    <property type="entry name" value="Diguanylate cyclase domain protein"/>
    <property type="match status" value="1"/>
</dbReference>
<dbReference type="InterPro" id="IPR043128">
    <property type="entry name" value="Rev_trsase/Diguanyl_cyclase"/>
</dbReference>
<dbReference type="PANTHER" id="PTHR45138">
    <property type="entry name" value="REGULATORY COMPONENTS OF SENSORY TRANSDUCTION SYSTEM"/>
    <property type="match status" value="1"/>
</dbReference>
<evidence type="ECO:0000256" key="2">
    <source>
        <dbReference type="ARBA" id="ARBA00012528"/>
    </source>
</evidence>
<dbReference type="GO" id="GO:0052621">
    <property type="term" value="F:diguanylate cyclase activity"/>
    <property type="evidence" value="ECO:0007669"/>
    <property type="project" value="UniProtKB-EC"/>
</dbReference>